<evidence type="ECO:0000256" key="8">
    <source>
        <dbReference type="ARBA" id="ARBA00023264"/>
    </source>
</evidence>
<dbReference type="InterPro" id="IPR006109">
    <property type="entry name" value="G3P_DH_NAD-dep_C"/>
</dbReference>
<organism evidence="20 21">
    <name type="scientific">Planctomicrobium piriforme</name>
    <dbReference type="NCBI Taxonomy" id="1576369"/>
    <lineage>
        <taxon>Bacteria</taxon>
        <taxon>Pseudomonadati</taxon>
        <taxon>Planctomycetota</taxon>
        <taxon>Planctomycetia</taxon>
        <taxon>Planctomycetales</taxon>
        <taxon>Planctomycetaceae</taxon>
        <taxon>Planctomicrobium</taxon>
    </lineage>
</organism>
<name>A0A1I3FUF7_9PLAN</name>
<dbReference type="EC" id="1.1.1.94" evidence="10 13"/>
<feature type="binding site" evidence="13">
    <location>
        <position position="108"/>
    </location>
    <ligand>
        <name>NADPH</name>
        <dbReference type="ChEBI" id="CHEBI:57783"/>
    </ligand>
</feature>
<dbReference type="GO" id="GO:0141153">
    <property type="term" value="F:glycerol-3-phosphate dehydrogenase (NADP+) activity"/>
    <property type="evidence" value="ECO:0007669"/>
    <property type="project" value="RHEA"/>
</dbReference>
<evidence type="ECO:0000256" key="1">
    <source>
        <dbReference type="ARBA" id="ARBA00011009"/>
    </source>
</evidence>
<feature type="binding site" evidence="13">
    <location>
        <position position="244"/>
    </location>
    <ligand>
        <name>sn-glycerol 3-phosphate</name>
        <dbReference type="ChEBI" id="CHEBI:57597"/>
    </ligand>
</feature>
<dbReference type="UniPathway" id="UPA00940"/>
<feature type="binding site" evidence="15">
    <location>
        <begin position="255"/>
        <end position="256"/>
    </location>
    <ligand>
        <name>substrate</name>
    </ligand>
</feature>
<dbReference type="GO" id="GO:0051287">
    <property type="term" value="F:NAD binding"/>
    <property type="evidence" value="ECO:0007669"/>
    <property type="project" value="InterPro"/>
</dbReference>
<keyword evidence="8 13" id="KW-1208">Phospholipid metabolism</keyword>
<sequence length="331" mass="35478">MPSKTTILGSGAMATACAILLADHEGQDVAIWARNEETASELRRTRRNERLLPGIVIPHHVQITHDIAAAVEDAEFLVAAIPSQYLRSTLESLSKYLTGNRPVISVVKGMENETFLRPSQIIEETLGSRAVVALSGPSHAEEIARRLPASVVAASGDVALARRVQEMISTDRFRVYTNQDLIGVELAGALKNVIGIAAGISDGLGYGDNAKSALMTRGIVEITRFGMALGAEPDTFAGLAGIGDLITTCVSPYGRNRMVGERLGKGESLAQILKTMDAVAEGVSTTRAVYQLAEKKGIDMPITEQVYRVLFEGLPPAEATDRLMNRPVRGE</sequence>
<feature type="binding site" evidence="16">
    <location>
        <position position="140"/>
    </location>
    <ligand>
        <name>NAD(+)</name>
        <dbReference type="ChEBI" id="CHEBI:57540"/>
    </ligand>
</feature>
<dbReference type="PIRSF" id="PIRSF000114">
    <property type="entry name" value="Glycerol-3-P_dh"/>
    <property type="match status" value="1"/>
</dbReference>
<feature type="binding site" evidence="15">
    <location>
        <position position="108"/>
    </location>
    <ligand>
        <name>substrate</name>
    </ligand>
</feature>
<dbReference type="RefSeq" id="WP_092049377.1">
    <property type="nucleotide sequence ID" value="NZ_FOQD01000006.1"/>
</dbReference>
<dbReference type="NCBIfam" id="NF000942">
    <property type="entry name" value="PRK00094.1-4"/>
    <property type="match status" value="1"/>
</dbReference>
<dbReference type="FunFam" id="1.10.1040.10:FF:000001">
    <property type="entry name" value="Glycerol-3-phosphate dehydrogenase [NAD(P)+]"/>
    <property type="match status" value="1"/>
</dbReference>
<feature type="binding site" evidence="13">
    <location>
        <position position="255"/>
    </location>
    <ligand>
        <name>sn-glycerol 3-phosphate</name>
        <dbReference type="ChEBI" id="CHEBI:57597"/>
    </ligand>
</feature>
<feature type="binding site" evidence="13">
    <location>
        <position position="34"/>
    </location>
    <ligand>
        <name>NADPH</name>
        <dbReference type="ChEBI" id="CHEBI:57783"/>
    </ligand>
</feature>
<evidence type="ECO:0000256" key="15">
    <source>
        <dbReference type="PIRSR" id="PIRSR000114-2"/>
    </source>
</evidence>
<feature type="domain" description="Glycerol-3-phosphate dehydrogenase NAD-dependent C-terminal" evidence="19">
    <location>
        <begin position="180"/>
        <end position="320"/>
    </location>
</feature>
<dbReference type="InterPro" id="IPR006168">
    <property type="entry name" value="G3P_DH_NAD-dep"/>
</dbReference>
<evidence type="ECO:0000259" key="19">
    <source>
        <dbReference type="Pfam" id="PF07479"/>
    </source>
</evidence>
<keyword evidence="4 13" id="KW-0560">Oxidoreductase</keyword>
<dbReference type="PANTHER" id="PTHR11728">
    <property type="entry name" value="GLYCEROL-3-PHOSPHATE DEHYDROGENASE"/>
    <property type="match status" value="1"/>
</dbReference>
<evidence type="ECO:0000256" key="10">
    <source>
        <dbReference type="ARBA" id="ARBA00066687"/>
    </source>
</evidence>
<feature type="domain" description="Glycerol-3-phosphate dehydrogenase NAD-dependent N-terminal" evidence="18">
    <location>
        <begin position="5"/>
        <end position="159"/>
    </location>
</feature>
<keyword evidence="5 13" id="KW-0520">NAD</keyword>
<keyword evidence="21" id="KW-1185">Reference proteome</keyword>
<evidence type="ECO:0000256" key="14">
    <source>
        <dbReference type="PIRSR" id="PIRSR000114-1"/>
    </source>
</evidence>
<evidence type="ECO:0000256" key="3">
    <source>
        <dbReference type="ARBA" id="ARBA00022857"/>
    </source>
</evidence>
<evidence type="ECO:0000259" key="18">
    <source>
        <dbReference type="Pfam" id="PF01210"/>
    </source>
</evidence>
<dbReference type="STRING" id="1576369.SAMN05421753_10635"/>
<feature type="binding site" evidence="13">
    <location>
        <position position="108"/>
    </location>
    <ligand>
        <name>sn-glycerol 3-phosphate</name>
        <dbReference type="ChEBI" id="CHEBI:57597"/>
    </ligand>
</feature>
<comment type="subcellular location">
    <subcellularLocation>
        <location evidence="13">Cytoplasm</location>
    </subcellularLocation>
</comment>
<dbReference type="PRINTS" id="PR00077">
    <property type="entry name" value="GPDHDRGNASE"/>
</dbReference>
<comment type="similarity">
    <text evidence="1 13 17">Belongs to the NAD-dependent glycerol-3-phosphate dehydrogenase family.</text>
</comment>
<comment type="catalytic activity">
    <reaction evidence="13">
        <text>sn-glycerol 3-phosphate + NAD(+) = dihydroxyacetone phosphate + NADH + H(+)</text>
        <dbReference type="Rhea" id="RHEA:11092"/>
        <dbReference type="ChEBI" id="CHEBI:15378"/>
        <dbReference type="ChEBI" id="CHEBI:57540"/>
        <dbReference type="ChEBI" id="CHEBI:57597"/>
        <dbReference type="ChEBI" id="CHEBI:57642"/>
        <dbReference type="ChEBI" id="CHEBI:57945"/>
        <dbReference type="EC" id="1.1.1.94"/>
    </reaction>
</comment>
<dbReference type="Pfam" id="PF01210">
    <property type="entry name" value="NAD_Gly3P_dh_N"/>
    <property type="match status" value="1"/>
</dbReference>
<dbReference type="GO" id="GO:0005975">
    <property type="term" value="P:carbohydrate metabolic process"/>
    <property type="evidence" value="ECO:0007669"/>
    <property type="project" value="InterPro"/>
</dbReference>
<dbReference type="PANTHER" id="PTHR11728:SF1">
    <property type="entry name" value="GLYCEROL-3-PHOSPHATE DEHYDROGENASE [NAD(+)] 2, CHLOROPLASTIC"/>
    <property type="match status" value="1"/>
</dbReference>
<evidence type="ECO:0000256" key="7">
    <source>
        <dbReference type="ARBA" id="ARBA00023209"/>
    </source>
</evidence>
<dbReference type="Proteomes" id="UP000199518">
    <property type="component" value="Unassembled WGS sequence"/>
</dbReference>
<dbReference type="GO" id="GO:0046167">
    <property type="term" value="P:glycerol-3-phosphate biosynthetic process"/>
    <property type="evidence" value="ECO:0007669"/>
    <property type="project" value="UniProtKB-UniRule"/>
</dbReference>
<feature type="binding site" evidence="13">
    <location>
        <position position="138"/>
    </location>
    <ligand>
        <name>sn-glycerol 3-phosphate</name>
        <dbReference type="ChEBI" id="CHEBI:57597"/>
    </ligand>
</feature>
<evidence type="ECO:0000256" key="2">
    <source>
        <dbReference type="ARBA" id="ARBA00022516"/>
    </source>
</evidence>
<keyword evidence="13" id="KW-0963">Cytoplasm</keyword>
<dbReference type="GO" id="GO:0008654">
    <property type="term" value="P:phospholipid biosynthetic process"/>
    <property type="evidence" value="ECO:0007669"/>
    <property type="project" value="UniProtKB-KW"/>
</dbReference>
<keyword evidence="2 13" id="KW-0444">Lipid biosynthesis</keyword>
<dbReference type="GO" id="GO:0046168">
    <property type="term" value="P:glycerol-3-phosphate catabolic process"/>
    <property type="evidence" value="ECO:0007669"/>
    <property type="project" value="InterPro"/>
</dbReference>
<dbReference type="NCBIfam" id="NF000940">
    <property type="entry name" value="PRK00094.1-2"/>
    <property type="match status" value="1"/>
</dbReference>
<comment type="caution">
    <text evidence="13">Lacks conserved residue(s) required for the propagation of feature annotation.</text>
</comment>
<accession>A0A1I3FUF7</accession>
<dbReference type="Gene3D" id="1.10.1040.10">
    <property type="entry name" value="N-(1-d-carboxylethyl)-l-norvaline Dehydrogenase, domain 2"/>
    <property type="match status" value="1"/>
</dbReference>
<dbReference type="GO" id="GO:0141152">
    <property type="term" value="F:glycerol-3-phosphate dehydrogenase (NAD+) activity"/>
    <property type="evidence" value="ECO:0007669"/>
    <property type="project" value="RHEA"/>
</dbReference>
<evidence type="ECO:0000313" key="21">
    <source>
        <dbReference type="Proteomes" id="UP000199518"/>
    </source>
</evidence>
<dbReference type="EMBL" id="FOQD01000006">
    <property type="protein sequence ID" value="SFI14873.1"/>
    <property type="molecule type" value="Genomic_DNA"/>
</dbReference>
<evidence type="ECO:0000256" key="16">
    <source>
        <dbReference type="PIRSR" id="PIRSR000114-3"/>
    </source>
</evidence>
<feature type="binding site" evidence="13">
    <location>
        <position position="281"/>
    </location>
    <ligand>
        <name>NADPH</name>
        <dbReference type="ChEBI" id="CHEBI:57783"/>
    </ligand>
</feature>
<gene>
    <name evidence="13" type="primary">gpsA</name>
    <name evidence="20" type="ORF">SAMN05421753_10635</name>
</gene>
<feature type="binding site" evidence="13">
    <location>
        <position position="191"/>
    </location>
    <ligand>
        <name>sn-glycerol 3-phosphate</name>
        <dbReference type="ChEBI" id="CHEBI:57597"/>
    </ligand>
</feature>
<feature type="binding site" evidence="16">
    <location>
        <position position="255"/>
    </location>
    <ligand>
        <name>NAD(+)</name>
        <dbReference type="ChEBI" id="CHEBI:57540"/>
    </ligand>
</feature>
<evidence type="ECO:0000256" key="11">
    <source>
        <dbReference type="ARBA" id="ARBA00069372"/>
    </source>
</evidence>
<evidence type="ECO:0000256" key="5">
    <source>
        <dbReference type="ARBA" id="ARBA00023027"/>
    </source>
</evidence>
<dbReference type="FunFam" id="3.40.50.720:FF:000019">
    <property type="entry name" value="Glycerol-3-phosphate dehydrogenase [NAD(P)+]"/>
    <property type="match status" value="1"/>
</dbReference>
<dbReference type="Gene3D" id="3.40.50.720">
    <property type="entry name" value="NAD(P)-binding Rossmann-like Domain"/>
    <property type="match status" value="1"/>
</dbReference>
<dbReference type="HAMAP" id="MF_00394">
    <property type="entry name" value="NAD_Glyc3P_dehydrog"/>
    <property type="match status" value="1"/>
</dbReference>
<dbReference type="OrthoDB" id="9812273at2"/>
<comment type="pathway">
    <text evidence="13">Membrane lipid metabolism; glycerophospholipid metabolism.</text>
</comment>
<proteinExistence type="inferred from homology"/>
<dbReference type="InterPro" id="IPR011128">
    <property type="entry name" value="G3P_DH_NAD-dep_N"/>
</dbReference>
<feature type="binding site" evidence="13">
    <location>
        <position position="140"/>
    </location>
    <ligand>
        <name>NADPH</name>
        <dbReference type="ChEBI" id="CHEBI:57783"/>
    </ligand>
</feature>
<reference evidence="21" key="1">
    <citation type="submission" date="2016-10" db="EMBL/GenBank/DDBJ databases">
        <authorList>
            <person name="Varghese N."/>
            <person name="Submissions S."/>
        </authorList>
    </citation>
    <scope>NUCLEOTIDE SEQUENCE [LARGE SCALE GENOMIC DNA]</scope>
    <source>
        <strain evidence="21">DSM 26348</strain>
    </source>
</reference>
<keyword evidence="3 13" id="KW-0521">NADP</keyword>
<evidence type="ECO:0000256" key="9">
    <source>
        <dbReference type="ARBA" id="ARBA00052716"/>
    </source>
</evidence>
<evidence type="ECO:0000256" key="12">
    <source>
        <dbReference type="ARBA" id="ARBA00080511"/>
    </source>
</evidence>
<feature type="binding site" evidence="13">
    <location>
        <position position="136"/>
    </location>
    <ligand>
        <name>sn-glycerol 3-phosphate</name>
        <dbReference type="ChEBI" id="CHEBI:57597"/>
    </ligand>
</feature>
<evidence type="ECO:0000256" key="17">
    <source>
        <dbReference type="RuleBase" id="RU000437"/>
    </source>
</evidence>
<dbReference type="Pfam" id="PF07479">
    <property type="entry name" value="NAD_Gly3P_dh_C"/>
    <property type="match status" value="1"/>
</dbReference>
<evidence type="ECO:0000256" key="13">
    <source>
        <dbReference type="HAMAP-Rule" id="MF_00394"/>
    </source>
</evidence>
<dbReference type="InterPro" id="IPR036291">
    <property type="entry name" value="NAD(P)-bd_dom_sf"/>
</dbReference>
<dbReference type="SUPFAM" id="SSF51735">
    <property type="entry name" value="NAD(P)-binding Rossmann-fold domains"/>
    <property type="match status" value="1"/>
</dbReference>
<feature type="active site" description="Proton acceptor" evidence="13 14">
    <location>
        <position position="191"/>
    </location>
</feature>
<feature type="binding site" evidence="13">
    <location>
        <position position="279"/>
    </location>
    <ligand>
        <name>NADPH</name>
        <dbReference type="ChEBI" id="CHEBI:57783"/>
    </ligand>
</feature>
<feature type="binding site" evidence="13">
    <location>
        <position position="256"/>
    </location>
    <ligand>
        <name>sn-glycerol 3-phosphate</name>
        <dbReference type="ChEBI" id="CHEBI:57597"/>
    </ligand>
</feature>
<evidence type="ECO:0000256" key="4">
    <source>
        <dbReference type="ARBA" id="ARBA00023002"/>
    </source>
</evidence>
<dbReference type="InterPro" id="IPR008927">
    <property type="entry name" value="6-PGluconate_DH-like_C_sf"/>
</dbReference>
<keyword evidence="7 13" id="KW-0594">Phospholipid biosynthesis</keyword>
<feature type="binding site" evidence="13">
    <location>
        <position position="255"/>
    </location>
    <ligand>
        <name>NADPH</name>
        <dbReference type="ChEBI" id="CHEBI:57783"/>
    </ligand>
</feature>
<dbReference type="PROSITE" id="PS00957">
    <property type="entry name" value="NAD_G3PDH"/>
    <property type="match status" value="1"/>
</dbReference>
<keyword evidence="6 13" id="KW-0443">Lipid metabolism</keyword>
<comment type="catalytic activity">
    <reaction evidence="9">
        <text>sn-glycerol 3-phosphate + NADP(+) = dihydroxyacetone phosphate + NADPH + H(+)</text>
        <dbReference type="Rhea" id="RHEA:11096"/>
        <dbReference type="ChEBI" id="CHEBI:15378"/>
        <dbReference type="ChEBI" id="CHEBI:57597"/>
        <dbReference type="ChEBI" id="CHEBI:57642"/>
        <dbReference type="ChEBI" id="CHEBI:57783"/>
        <dbReference type="ChEBI" id="CHEBI:58349"/>
        <dbReference type="EC" id="1.1.1.94"/>
    </reaction>
    <physiologicalReaction direction="right-to-left" evidence="9">
        <dbReference type="Rhea" id="RHEA:11098"/>
    </physiologicalReaction>
</comment>
<dbReference type="InterPro" id="IPR013328">
    <property type="entry name" value="6PGD_dom2"/>
</dbReference>
<dbReference type="PROSITE" id="PS51257">
    <property type="entry name" value="PROKAR_LIPOPROTEIN"/>
    <property type="match status" value="1"/>
</dbReference>
<dbReference type="AlphaFoldDB" id="A0A1I3FUF7"/>
<protein>
    <recommendedName>
        <fullName evidence="11 13">Glycerol-3-phosphate dehydrogenase [NAD(P)+]</fullName>
        <ecNumber evidence="10 13">1.1.1.94</ecNumber>
    </recommendedName>
    <alternativeName>
        <fullName evidence="13">NAD(P)(+)-dependent glycerol-3-phosphate dehydrogenase</fullName>
    </alternativeName>
    <alternativeName>
        <fullName evidence="12 13">NAD(P)H-dependent dihydroxyacetone-phosphate reductase</fullName>
    </alternativeName>
</protein>
<comment type="function">
    <text evidence="13">Catalyzes the reduction of the glycolytic intermediate dihydroxyacetone phosphate (DHAP) to sn-glycerol 3-phosphate (G3P), the key precursor for phospholipid synthesis.</text>
</comment>
<dbReference type="GO" id="GO:0005829">
    <property type="term" value="C:cytosol"/>
    <property type="evidence" value="ECO:0007669"/>
    <property type="project" value="TreeGrafter"/>
</dbReference>
<evidence type="ECO:0000313" key="20">
    <source>
        <dbReference type="EMBL" id="SFI14873.1"/>
    </source>
</evidence>
<keyword evidence="13" id="KW-0547">Nucleotide-binding</keyword>
<evidence type="ECO:0000256" key="6">
    <source>
        <dbReference type="ARBA" id="ARBA00023098"/>
    </source>
</evidence>
<dbReference type="GO" id="GO:0006650">
    <property type="term" value="P:glycerophospholipid metabolic process"/>
    <property type="evidence" value="ECO:0007669"/>
    <property type="project" value="UniProtKB-UniRule"/>
</dbReference>
<dbReference type="SUPFAM" id="SSF48179">
    <property type="entry name" value="6-phosphogluconate dehydrogenase C-terminal domain-like"/>
    <property type="match status" value="1"/>
</dbReference>